<evidence type="ECO:0000256" key="2">
    <source>
        <dbReference type="ARBA" id="ARBA00022741"/>
    </source>
</evidence>
<protein>
    <submittedName>
        <fullName evidence="7">ATP-binding cassette domain-containing protein</fullName>
    </submittedName>
</protein>
<keyword evidence="2" id="KW-0547">Nucleotide-binding</keyword>
<keyword evidence="4" id="KW-1278">Translocase</keyword>
<comment type="function">
    <text evidence="5">Part of the ABC transporter complex HmuTUV involved in hemin import. Responsible for energy coupling to the transport system.</text>
</comment>
<proteinExistence type="predicted"/>
<evidence type="ECO:0000256" key="3">
    <source>
        <dbReference type="ARBA" id="ARBA00022840"/>
    </source>
</evidence>
<dbReference type="Proteomes" id="UP000714380">
    <property type="component" value="Unassembled WGS sequence"/>
</dbReference>
<evidence type="ECO:0000256" key="4">
    <source>
        <dbReference type="ARBA" id="ARBA00022967"/>
    </source>
</evidence>
<sequence>MAVNPVIETRGLTLQVRDAAVVGDISVRFQAGELVMLVGPNGAGKSTLLRMLAGQQQPSRGGLLFAGRSSRSMRRDEWARHITYVPQLSALSFPLSVEEVVSLGGMAHGRSVVALRQQVQEALRLWEIDYLARRDVRLLSGGEQQRCQLARSWVQVQQEGSALWLLDEPLSALDLRHQQQCMARVRELTAAGKTVVMVVHDLNLARRHADRVVLMGCGRVVADGAATEVLTARQVADTFRLDIELDGDYLRWR</sequence>
<dbReference type="EMBL" id="JAEDAH010000091">
    <property type="protein sequence ID" value="MCA6064726.1"/>
    <property type="molecule type" value="Genomic_DNA"/>
</dbReference>
<dbReference type="PANTHER" id="PTHR42794:SF1">
    <property type="entry name" value="HEMIN IMPORT ATP-BINDING PROTEIN HMUV"/>
    <property type="match status" value="1"/>
</dbReference>
<evidence type="ECO:0000313" key="8">
    <source>
        <dbReference type="Proteomes" id="UP000714380"/>
    </source>
</evidence>
<dbReference type="GO" id="GO:0005524">
    <property type="term" value="F:ATP binding"/>
    <property type="evidence" value="ECO:0007669"/>
    <property type="project" value="UniProtKB-KW"/>
</dbReference>
<keyword evidence="1" id="KW-0813">Transport</keyword>
<evidence type="ECO:0000259" key="6">
    <source>
        <dbReference type="PROSITE" id="PS50893"/>
    </source>
</evidence>
<feature type="domain" description="ABC transporter" evidence="6">
    <location>
        <begin position="7"/>
        <end position="242"/>
    </location>
</feature>
<evidence type="ECO:0000313" key="7">
    <source>
        <dbReference type="EMBL" id="MCA6064726.1"/>
    </source>
</evidence>
<dbReference type="SUPFAM" id="SSF52540">
    <property type="entry name" value="P-loop containing nucleoside triphosphate hydrolases"/>
    <property type="match status" value="1"/>
</dbReference>
<organism evidence="7 8">
    <name type="scientific">Thalassolituus marinus</name>
    <dbReference type="NCBI Taxonomy" id="671053"/>
    <lineage>
        <taxon>Bacteria</taxon>
        <taxon>Pseudomonadati</taxon>
        <taxon>Pseudomonadota</taxon>
        <taxon>Gammaproteobacteria</taxon>
        <taxon>Oceanospirillales</taxon>
        <taxon>Oceanospirillaceae</taxon>
        <taxon>Thalassolituus</taxon>
    </lineage>
</organism>
<dbReference type="InterPro" id="IPR027417">
    <property type="entry name" value="P-loop_NTPase"/>
</dbReference>
<dbReference type="PROSITE" id="PS50893">
    <property type="entry name" value="ABC_TRANSPORTER_2"/>
    <property type="match status" value="1"/>
</dbReference>
<dbReference type="Pfam" id="PF00005">
    <property type="entry name" value="ABC_tran"/>
    <property type="match status" value="1"/>
</dbReference>
<dbReference type="PANTHER" id="PTHR42794">
    <property type="entry name" value="HEMIN IMPORT ATP-BINDING PROTEIN HMUV"/>
    <property type="match status" value="1"/>
</dbReference>
<keyword evidence="8" id="KW-1185">Reference proteome</keyword>
<reference evidence="7 8" key="1">
    <citation type="submission" date="2020-12" db="EMBL/GenBank/DDBJ databases">
        <title>Novel Thalassolituus-related marine hydrocarbonoclastic bacteria mediated algae-derived hydrocarbons mineralization in twilight zone of the northern South China Sea.</title>
        <authorList>
            <person name="Dong C."/>
        </authorList>
    </citation>
    <scope>NUCLEOTIDE SEQUENCE [LARGE SCALE GENOMIC DNA]</scope>
    <source>
        <strain evidence="7 8">IMCC1826</strain>
    </source>
</reference>
<dbReference type="SMART" id="SM00382">
    <property type="entry name" value="AAA"/>
    <property type="match status" value="1"/>
</dbReference>
<dbReference type="InterPro" id="IPR003593">
    <property type="entry name" value="AAA+_ATPase"/>
</dbReference>
<name>A0ABS7ZWD5_9GAMM</name>
<dbReference type="RefSeq" id="WP_225675985.1">
    <property type="nucleotide sequence ID" value="NZ_JAEDAH010000091.1"/>
</dbReference>
<dbReference type="CDD" id="cd03214">
    <property type="entry name" value="ABC_Iron-Siderophores_B12_Hemin"/>
    <property type="match status" value="1"/>
</dbReference>
<comment type="caution">
    <text evidence="7">The sequence shown here is derived from an EMBL/GenBank/DDBJ whole genome shotgun (WGS) entry which is preliminary data.</text>
</comment>
<accession>A0ABS7ZWD5</accession>
<gene>
    <name evidence="7" type="ORF">I9W95_14030</name>
</gene>
<dbReference type="InterPro" id="IPR003439">
    <property type="entry name" value="ABC_transporter-like_ATP-bd"/>
</dbReference>
<keyword evidence="3 7" id="KW-0067">ATP-binding</keyword>
<dbReference type="Gene3D" id="3.40.50.300">
    <property type="entry name" value="P-loop containing nucleotide triphosphate hydrolases"/>
    <property type="match status" value="1"/>
</dbReference>
<evidence type="ECO:0000256" key="1">
    <source>
        <dbReference type="ARBA" id="ARBA00022448"/>
    </source>
</evidence>
<evidence type="ECO:0000256" key="5">
    <source>
        <dbReference type="ARBA" id="ARBA00037066"/>
    </source>
</evidence>